<evidence type="ECO:0000313" key="4">
    <source>
        <dbReference type="EMBL" id="KIL48522.1"/>
    </source>
</evidence>
<name>A0A0C2VI54_9BACL</name>
<organism evidence="4 5">
    <name type="scientific">Jeotgalibacillus alimentarius</name>
    <dbReference type="NCBI Taxonomy" id="135826"/>
    <lineage>
        <taxon>Bacteria</taxon>
        <taxon>Bacillati</taxon>
        <taxon>Bacillota</taxon>
        <taxon>Bacilli</taxon>
        <taxon>Bacillales</taxon>
        <taxon>Caryophanaceae</taxon>
        <taxon>Jeotgalibacillus</taxon>
    </lineage>
</organism>
<dbReference type="RefSeq" id="WP_041122872.1">
    <property type="nucleotide sequence ID" value="NZ_JXRQ01000020.1"/>
</dbReference>
<dbReference type="GO" id="GO:0005829">
    <property type="term" value="C:cytosol"/>
    <property type="evidence" value="ECO:0007669"/>
    <property type="project" value="TreeGrafter"/>
</dbReference>
<keyword evidence="5" id="KW-1185">Reference proteome</keyword>
<dbReference type="Gene3D" id="3.30.70.930">
    <property type="match status" value="1"/>
</dbReference>
<dbReference type="OrthoDB" id="2147383at2"/>
<accession>A0A0C2VI54</accession>
<sequence length="108" mass="12169">MAIADITIIPIGTETPSVSKYVAGIQEVLEKRAAEGNITYQLTPMSTLIEGELSELFNVIQELHESVFSEEIQRVATNIRIDERKDRSDHSMQNKLKSVEKHLSNKKS</sequence>
<dbReference type="Proteomes" id="UP000031950">
    <property type="component" value="Unassembled WGS sequence"/>
</dbReference>
<evidence type="ECO:0000256" key="2">
    <source>
        <dbReference type="SAM" id="MobiDB-lite"/>
    </source>
</evidence>
<feature type="domain" description="Thiamine-binding protein" evidence="3">
    <location>
        <begin position="4"/>
        <end position="100"/>
    </location>
</feature>
<dbReference type="PANTHER" id="PTHR33777:SF1">
    <property type="entry name" value="UPF0045 PROTEIN ECM15"/>
    <property type="match status" value="1"/>
</dbReference>
<dbReference type="PATRIC" id="fig|135826.4.peg.2302"/>
<evidence type="ECO:0000313" key="5">
    <source>
        <dbReference type="Proteomes" id="UP000031950"/>
    </source>
</evidence>
<dbReference type="STRING" id="135826.KP77_23090"/>
<evidence type="ECO:0000256" key="1">
    <source>
        <dbReference type="ARBA" id="ARBA00010272"/>
    </source>
</evidence>
<dbReference type="InterPro" id="IPR029756">
    <property type="entry name" value="MTH1187/YkoF-like"/>
</dbReference>
<dbReference type="AlphaFoldDB" id="A0A0C2VI54"/>
<comment type="similarity">
    <text evidence="1">Belongs to the UPF0045 family.</text>
</comment>
<feature type="region of interest" description="Disordered" evidence="2">
    <location>
        <begin position="84"/>
        <end position="108"/>
    </location>
</feature>
<dbReference type="PANTHER" id="PTHR33777">
    <property type="entry name" value="UPF0045 PROTEIN ECM15"/>
    <property type="match status" value="1"/>
</dbReference>
<dbReference type="NCBIfam" id="TIGR00106">
    <property type="entry name" value="MTH1187 family thiamine-binding protein"/>
    <property type="match status" value="1"/>
</dbReference>
<evidence type="ECO:0000259" key="3">
    <source>
        <dbReference type="Pfam" id="PF01910"/>
    </source>
</evidence>
<dbReference type="InterPro" id="IPR051614">
    <property type="entry name" value="UPF0045_domain"/>
</dbReference>
<proteinExistence type="inferred from homology"/>
<comment type="caution">
    <text evidence="4">The sequence shown here is derived from an EMBL/GenBank/DDBJ whole genome shotgun (WGS) entry which is preliminary data.</text>
</comment>
<dbReference type="Pfam" id="PF01910">
    <property type="entry name" value="Thiamine_BP"/>
    <property type="match status" value="1"/>
</dbReference>
<dbReference type="InterPro" id="IPR002767">
    <property type="entry name" value="Thiamine_BP"/>
</dbReference>
<protein>
    <recommendedName>
        <fullName evidence="3">Thiamine-binding protein domain-containing protein</fullName>
    </recommendedName>
</protein>
<dbReference type="EMBL" id="JXRQ01000020">
    <property type="protein sequence ID" value="KIL48522.1"/>
    <property type="molecule type" value="Genomic_DNA"/>
</dbReference>
<reference evidence="4 5" key="1">
    <citation type="submission" date="2015-01" db="EMBL/GenBank/DDBJ databases">
        <title>Genome sequence of Jeotgalibacillus alimentarius.</title>
        <authorList>
            <person name="Goh K.M."/>
            <person name="Chan K.-G."/>
            <person name="Yaakop A.S."/>
            <person name="Ee R."/>
            <person name="Gan H.M."/>
            <person name="Chan C.S."/>
        </authorList>
    </citation>
    <scope>NUCLEOTIDE SEQUENCE [LARGE SCALE GENOMIC DNA]</scope>
    <source>
        <strain evidence="4 5">YKJ-13</strain>
    </source>
</reference>
<gene>
    <name evidence="4" type="ORF">KP77_23090</name>
</gene>
<dbReference type="SUPFAM" id="SSF89957">
    <property type="entry name" value="MTH1187/YkoF-like"/>
    <property type="match status" value="1"/>
</dbReference>